<dbReference type="CDD" id="cd05930">
    <property type="entry name" value="A_NRPS"/>
    <property type="match status" value="1"/>
</dbReference>
<reference evidence="4" key="1">
    <citation type="submission" date="2016-06" db="EMBL/GenBank/DDBJ databases">
        <authorList>
            <person name="Varghese N."/>
            <person name="Submissions Spin"/>
        </authorList>
    </citation>
    <scope>NUCLEOTIDE SEQUENCE [LARGE SCALE GENOMIC DNA]</scope>
    <source>
        <strain evidence="4">DSM 44151</strain>
    </source>
</reference>
<evidence type="ECO:0000259" key="1">
    <source>
        <dbReference type="Pfam" id="PF00501"/>
    </source>
</evidence>
<evidence type="ECO:0000313" key="3">
    <source>
        <dbReference type="EMBL" id="SCL71888.1"/>
    </source>
</evidence>
<evidence type="ECO:0000313" key="4">
    <source>
        <dbReference type="Proteomes" id="UP000198605"/>
    </source>
</evidence>
<dbReference type="InterPro" id="IPR010071">
    <property type="entry name" value="AA_adenyl_dom"/>
</dbReference>
<dbReference type="InterPro" id="IPR020845">
    <property type="entry name" value="AMP-binding_CS"/>
</dbReference>
<dbReference type="STRING" id="47854.GA0070603_6112"/>
<dbReference type="EMBL" id="FMIB01000002">
    <property type="protein sequence ID" value="SCL71888.1"/>
    <property type="molecule type" value="Genomic_DNA"/>
</dbReference>
<feature type="domain" description="AMP-binding enzyme C-terminal" evidence="2">
    <location>
        <begin position="418"/>
        <end position="493"/>
    </location>
</feature>
<dbReference type="InterPro" id="IPR025110">
    <property type="entry name" value="AMP-bd_C"/>
</dbReference>
<dbReference type="PANTHER" id="PTHR45527">
    <property type="entry name" value="NONRIBOSOMAL PEPTIDE SYNTHETASE"/>
    <property type="match status" value="1"/>
</dbReference>
<accession>A0A1C6VZZ9</accession>
<dbReference type="FunFam" id="3.40.50.980:FF:000001">
    <property type="entry name" value="Non-ribosomal peptide synthetase"/>
    <property type="match status" value="1"/>
</dbReference>
<dbReference type="PANTHER" id="PTHR45527:SF1">
    <property type="entry name" value="FATTY ACID SYNTHASE"/>
    <property type="match status" value="1"/>
</dbReference>
<dbReference type="AlphaFoldDB" id="A0A1C6VZZ9"/>
<dbReference type="Gene3D" id="3.30.300.30">
    <property type="match status" value="1"/>
</dbReference>
<dbReference type="SUPFAM" id="SSF56801">
    <property type="entry name" value="Acetyl-CoA synthetase-like"/>
    <property type="match status" value="1"/>
</dbReference>
<dbReference type="GO" id="GO:0044550">
    <property type="term" value="P:secondary metabolite biosynthetic process"/>
    <property type="evidence" value="ECO:0007669"/>
    <property type="project" value="TreeGrafter"/>
</dbReference>
<dbReference type="GO" id="GO:0005737">
    <property type="term" value="C:cytoplasm"/>
    <property type="evidence" value="ECO:0007669"/>
    <property type="project" value="TreeGrafter"/>
</dbReference>
<dbReference type="Pfam" id="PF00501">
    <property type="entry name" value="AMP-binding"/>
    <property type="match status" value="1"/>
</dbReference>
<name>A0A1C6VZZ9_9ACTN</name>
<dbReference type="Pfam" id="PF13193">
    <property type="entry name" value="AMP-binding_C"/>
    <property type="match status" value="1"/>
</dbReference>
<dbReference type="PROSITE" id="PS00455">
    <property type="entry name" value="AMP_BINDING"/>
    <property type="match status" value="1"/>
</dbReference>
<dbReference type="GO" id="GO:0031177">
    <property type="term" value="F:phosphopantetheine binding"/>
    <property type="evidence" value="ECO:0007669"/>
    <property type="project" value="TreeGrafter"/>
</dbReference>
<feature type="domain" description="AMP-dependent synthetase/ligase" evidence="1">
    <location>
        <begin position="13"/>
        <end position="360"/>
    </location>
</feature>
<dbReference type="GO" id="GO:0043041">
    <property type="term" value="P:amino acid activation for nonribosomal peptide biosynthetic process"/>
    <property type="evidence" value="ECO:0007669"/>
    <property type="project" value="TreeGrafter"/>
</dbReference>
<proteinExistence type="predicted"/>
<protein>
    <submittedName>
        <fullName evidence="3">Amino acid adenylation domain-containing protein</fullName>
    </submittedName>
</protein>
<dbReference type="Gene3D" id="3.40.50.12780">
    <property type="entry name" value="N-terminal domain of ligase-like"/>
    <property type="match status" value="1"/>
</dbReference>
<organism evidence="3 4">
    <name type="scientific">Micromonospora chersina</name>
    <dbReference type="NCBI Taxonomy" id="47854"/>
    <lineage>
        <taxon>Bacteria</taxon>
        <taxon>Bacillati</taxon>
        <taxon>Actinomycetota</taxon>
        <taxon>Actinomycetes</taxon>
        <taxon>Micromonosporales</taxon>
        <taxon>Micromonosporaceae</taxon>
        <taxon>Micromonospora</taxon>
    </lineage>
</organism>
<dbReference type="Proteomes" id="UP000198605">
    <property type="component" value="Unassembled WGS sequence"/>
</dbReference>
<dbReference type="InterPro" id="IPR045851">
    <property type="entry name" value="AMP-bd_C_sf"/>
</dbReference>
<dbReference type="NCBIfam" id="TIGR01733">
    <property type="entry name" value="AA-adenyl-dom"/>
    <property type="match status" value="1"/>
</dbReference>
<gene>
    <name evidence="3" type="ORF">GA0070603_6112</name>
</gene>
<dbReference type="InterPro" id="IPR000873">
    <property type="entry name" value="AMP-dep_synth/lig_dom"/>
</dbReference>
<dbReference type="InterPro" id="IPR042099">
    <property type="entry name" value="ANL_N_sf"/>
</dbReference>
<evidence type="ECO:0000259" key="2">
    <source>
        <dbReference type="Pfam" id="PF13193"/>
    </source>
</evidence>
<sequence>MTKELAVIVKEQFERAAGRHRDRVALVYEDESVTYGALNERANRVAHVLAARGVGPDVVVGVCLDRGIDAIVSLLAVLKAGGACLPLDPDYPAERLGFMLRDADAACVLVGPGGDRRLDSVDVSRIELDWASAALVEAATTDPASAPTESDRAYIIYTSGSTGTPKGVEIEHGALGDLAAKTARLLELSVDDALLQFASMSFVASVGQIFAPLVSGARVVLRGRRLRGASALRAYIVDKGVTVLWLTPSMIKYMSQPGDGSIAGLGAPLRLLRSGGEALTRSLVDNWFAQGSIPILNVYGPTEAVQDITANLITGPVPTVTMGRPIFEVEVLITDDAGDPTDGDAGELLFTTPGMARGYLGQEALTAERFVWRDTAHGRRRFYRTGDIVRRLPDGQLAYVGREDRQVKMLGNRVELGEIEERLTRHPAVVHAAVVVVPWLADEHRLVAYYVAGPDHRSGVPDLQQWCLQALPSYMVPTTYVPIPELPITANGKLDRKALSELAAS</sequence>
<keyword evidence="4" id="KW-1185">Reference proteome</keyword>